<comment type="subcellular location">
    <subcellularLocation>
        <location evidence="1 10">Cell membrane</location>
        <topology evidence="1 10">Multi-pass membrane protein</topology>
    </subcellularLocation>
</comment>
<dbReference type="InterPro" id="IPR004117">
    <property type="entry name" value="7tm6_olfct_rcpt"/>
</dbReference>
<dbReference type="EMBL" id="AJVK01040780">
    <property type="status" value="NOT_ANNOTATED_CDS"/>
    <property type="molecule type" value="Genomic_DNA"/>
</dbReference>
<evidence type="ECO:0000313" key="12">
    <source>
        <dbReference type="Proteomes" id="UP000092462"/>
    </source>
</evidence>
<dbReference type="GO" id="GO:0004984">
    <property type="term" value="F:olfactory receptor activity"/>
    <property type="evidence" value="ECO:0007669"/>
    <property type="project" value="InterPro"/>
</dbReference>
<feature type="transmembrane region" description="Helical" evidence="10">
    <location>
        <begin position="28"/>
        <end position="49"/>
    </location>
</feature>
<evidence type="ECO:0000256" key="7">
    <source>
        <dbReference type="ARBA" id="ARBA00023136"/>
    </source>
</evidence>
<keyword evidence="7 10" id="KW-0472">Membrane</keyword>
<evidence type="ECO:0000256" key="3">
    <source>
        <dbReference type="ARBA" id="ARBA00022606"/>
    </source>
</evidence>
<organism evidence="11 12">
    <name type="scientific">Phlebotomus papatasi</name>
    <name type="common">Sandfly</name>
    <dbReference type="NCBI Taxonomy" id="29031"/>
    <lineage>
        <taxon>Eukaryota</taxon>
        <taxon>Metazoa</taxon>
        <taxon>Ecdysozoa</taxon>
        <taxon>Arthropoda</taxon>
        <taxon>Hexapoda</taxon>
        <taxon>Insecta</taxon>
        <taxon>Pterygota</taxon>
        <taxon>Neoptera</taxon>
        <taxon>Endopterygota</taxon>
        <taxon>Diptera</taxon>
        <taxon>Nematocera</taxon>
        <taxon>Psychodoidea</taxon>
        <taxon>Psychodidae</taxon>
        <taxon>Phlebotomus</taxon>
        <taxon>Phlebotomus</taxon>
    </lineage>
</organism>
<dbReference type="PANTHER" id="PTHR21137:SF35">
    <property type="entry name" value="ODORANT RECEPTOR 19A-RELATED"/>
    <property type="match status" value="1"/>
</dbReference>
<dbReference type="GO" id="GO:0005549">
    <property type="term" value="F:odorant binding"/>
    <property type="evidence" value="ECO:0007669"/>
    <property type="project" value="InterPro"/>
</dbReference>
<evidence type="ECO:0000313" key="11">
    <source>
        <dbReference type="EnsemblMetazoa" id="PPAI013316-PA"/>
    </source>
</evidence>
<evidence type="ECO:0000256" key="5">
    <source>
        <dbReference type="ARBA" id="ARBA00022725"/>
    </source>
</evidence>
<dbReference type="Pfam" id="PF02949">
    <property type="entry name" value="7tm_6"/>
    <property type="match status" value="1"/>
</dbReference>
<dbReference type="PANTHER" id="PTHR21137">
    <property type="entry name" value="ODORANT RECEPTOR"/>
    <property type="match status" value="1"/>
</dbReference>
<keyword evidence="12" id="KW-1185">Reference proteome</keyword>
<comment type="similarity">
    <text evidence="10">Belongs to the insect chemoreceptor superfamily. Heteromeric odorant receptor channel (TC 1.A.69) family.</text>
</comment>
<feature type="transmembrane region" description="Helical" evidence="10">
    <location>
        <begin position="253"/>
        <end position="276"/>
    </location>
</feature>
<keyword evidence="2" id="KW-1003">Cell membrane</keyword>
<dbReference type="EnsemblMetazoa" id="PPAI013316-RA">
    <property type="protein sequence ID" value="PPAI013316-PA"/>
    <property type="gene ID" value="PPAI013316"/>
</dbReference>
<keyword evidence="3 10" id="KW-0716">Sensory transduction</keyword>
<dbReference type="Proteomes" id="UP000092462">
    <property type="component" value="Unassembled WGS sequence"/>
</dbReference>
<dbReference type="AlphaFoldDB" id="A0A8W9BMR8"/>
<reference evidence="11" key="1">
    <citation type="submission" date="2022-08" db="UniProtKB">
        <authorList>
            <consortium name="EnsemblMetazoa"/>
        </authorList>
    </citation>
    <scope>IDENTIFICATION</scope>
    <source>
        <strain evidence="11">Israel</strain>
    </source>
</reference>
<dbReference type="GO" id="GO:0007165">
    <property type="term" value="P:signal transduction"/>
    <property type="evidence" value="ECO:0007669"/>
    <property type="project" value="UniProtKB-KW"/>
</dbReference>
<comment type="caution">
    <text evidence="10">Lacks conserved residue(s) required for the propagation of feature annotation.</text>
</comment>
<evidence type="ECO:0000256" key="10">
    <source>
        <dbReference type="RuleBase" id="RU351113"/>
    </source>
</evidence>
<evidence type="ECO:0000256" key="8">
    <source>
        <dbReference type="ARBA" id="ARBA00023170"/>
    </source>
</evidence>
<keyword evidence="4 10" id="KW-0812">Transmembrane</keyword>
<feature type="transmembrane region" description="Helical" evidence="10">
    <location>
        <begin position="135"/>
        <end position="157"/>
    </location>
</feature>
<proteinExistence type="inferred from homology"/>
<evidence type="ECO:0000256" key="4">
    <source>
        <dbReference type="ARBA" id="ARBA00022692"/>
    </source>
</evidence>
<keyword evidence="6 10" id="KW-1133">Transmembrane helix</keyword>
<keyword evidence="9 10" id="KW-0807">Transducer</keyword>
<accession>A0A8W9BMR8</accession>
<protein>
    <recommendedName>
        <fullName evidence="10">Odorant receptor</fullName>
    </recommendedName>
</protein>
<feature type="transmembrane region" description="Helical" evidence="10">
    <location>
        <begin position="92"/>
        <end position="115"/>
    </location>
</feature>
<evidence type="ECO:0000256" key="2">
    <source>
        <dbReference type="ARBA" id="ARBA00022475"/>
    </source>
</evidence>
<feature type="transmembrane region" description="Helical" evidence="10">
    <location>
        <begin position="223"/>
        <end position="247"/>
    </location>
</feature>
<evidence type="ECO:0000256" key="1">
    <source>
        <dbReference type="ARBA" id="ARBA00004651"/>
    </source>
</evidence>
<evidence type="ECO:0000256" key="9">
    <source>
        <dbReference type="ARBA" id="ARBA00023224"/>
    </source>
</evidence>
<keyword evidence="5 10" id="KW-0552">Olfaction</keyword>
<dbReference type="GO" id="GO:0005886">
    <property type="term" value="C:plasma membrane"/>
    <property type="evidence" value="ECO:0007669"/>
    <property type="project" value="UniProtKB-SubCell"/>
</dbReference>
<evidence type="ECO:0000256" key="6">
    <source>
        <dbReference type="ARBA" id="ARBA00022989"/>
    </source>
</evidence>
<keyword evidence="8 10" id="KW-0675">Receptor</keyword>
<sequence length="346" mass="39679">YLLIVVVAIYCVMSVSSLYIFHNDFFDFAFALVTCGFAIQGCVKIYVLLGRVTNMRKLFYTSLDFIKVFEWNERVCQSFLKYEKFCDICRPIVFLFYSISGGLLISFTIVLSIWTRSKLLPLGIVLPFLDYDSDIGYGINFSLLSITIIYGVIGIFASDYCYLCTMALACGQVETISILCNDLTNHLEHNRDDDSDQVQKMIRNIVMSQQLNKNYMNILEDCFGIHSLAIIVSSMISIAIALFVLIHDFWINGIMVIGITFWQISAICAVGGVYMIKVQKVEMEVNETKWYLLSVKKQKMFVNIIQNMQNPVKPSALKMVLLNFETLINCLKMMYQFLMLLLNMSK</sequence>
<name>A0A8W9BMR8_PHLPP</name>
<dbReference type="VEuPathDB" id="VectorBase:PPAPM1_005793"/>